<dbReference type="GO" id="GO:0016887">
    <property type="term" value="F:ATP hydrolysis activity"/>
    <property type="evidence" value="ECO:0007669"/>
    <property type="project" value="InterPro"/>
</dbReference>
<evidence type="ECO:0000259" key="1">
    <source>
        <dbReference type="Pfam" id="PF13476"/>
    </source>
</evidence>
<protein>
    <submittedName>
        <fullName evidence="2">SMC domain-containing protein</fullName>
    </submittedName>
</protein>
<dbReference type="AlphaFoldDB" id="J9FKJ6"/>
<dbReference type="InterPro" id="IPR027417">
    <property type="entry name" value="P-loop_NTPase"/>
</dbReference>
<feature type="domain" description="Rad50/SbcC-type AAA" evidence="1">
    <location>
        <begin position="6"/>
        <end position="204"/>
    </location>
</feature>
<dbReference type="Gene3D" id="3.40.50.300">
    <property type="entry name" value="P-loop containing nucleotide triphosphate hydrolases"/>
    <property type="match status" value="1"/>
</dbReference>
<comment type="caution">
    <text evidence="2">The sequence shown here is derived from an EMBL/GenBank/DDBJ whole genome shotgun (WGS) entry which is preliminary data.</text>
</comment>
<accession>J9FKJ6</accession>
<sequence>MRIKDISIRHFRGFEHQTFELDPQMNVVLGDNTSGKTTLLHGAQIALGAYLQALTLLPGGKPYRRSFKDSDWVRKYSEANRSFLRIQEKPEIAVTADFFVHTFQLPQSKVRSHGVSAELDGQAGLHPLQSEIKQIHWAKSSNNLSQKHAGELLNAVAEMQQKRMEADETGQNVVFPLLLSFGANRLEKNYRAATQTKARESNVEKAYKCALEEAVLGCSLLLLHILRLSCRA</sequence>
<evidence type="ECO:0000313" key="2">
    <source>
        <dbReference type="EMBL" id="EJW95426.1"/>
    </source>
</evidence>
<dbReference type="EMBL" id="AMCI01005816">
    <property type="protein sequence ID" value="EJW95426.1"/>
    <property type="molecule type" value="Genomic_DNA"/>
</dbReference>
<dbReference type="PANTHER" id="PTHR43581:SF4">
    <property type="entry name" value="ATP_GTP PHOSPHATASE"/>
    <property type="match status" value="1"/>
</dbReference>
<dbReference type="PANTHER" id="PTHR43581">
    <property type="entry name" value="ATP/GTP PHOSPHATASE"/>
    <property type="match status" value="1"/>
</dbReference>
<gene>
    <name evidence="2" type="ORF">EVA_16468</name>
</gene>
<dbReference type="Pfam" id="PF13476">
    <property type="entry name" value="AAA_23"/>
    <property type="match status" value="1"/>
</dbReference>
<dbReference type="InterPro" id="IPR051396">
    <property type="entry name" value="Bact_Antivir_Def_Nuclease"/>
</dbReference>
<name>J9FKJ6_9ZZZZ</name>
<proteinExistence type="predicted"/>
<organism evidence="2">
    <name type="scientific">gut metagenome</name>
    <dbReference type="NCBI Taxonomy" id="749906"/>
    <lineage>
        <taxon>unclassified sequences</taxon>
        <taxon>metagenomes</taxon>
        <taxon>organismal metagenomes</taxon>
    </lineage>
</organism>
<dbReference type="InterPro" id="IPR038729">
    <property type="entry name" value="Rad50/SbcC_AAA"/>
</dbReference>
<reference evidence="2" key="1">
    <citation type="journal article" date="2012" name="PLoS ONE">
        <title>Gene sets for utilization of primary and secondary nutrition supplies in the distal gut of endangered iberian lynx.</title>
        <authorList>
            <person name="Alcaide M."/>
            <person name="Messina E."/>
            <person name="Richter M."/>
            <person name="Bargiela R."/>
            <person name="Peplies J."/>
            <person name="Huws S.A."/>
            <person name="Newbold C.J."/>
            <person name="Golyshin P.N."/>
            <person name="Simon M.A."/>
            <person name="Lopez G."/>
            <person name="Yakimov M.M."/>
            <person name="Ferrer M."/>
        </authorList>
    </citation>
    <scope>NUCLEOTIDE SEQUENCE</scope>
</reference>
<dbReference type="GO" id="GO:0006302">
    <property type="term" value="P:double-strand break repair"/>
    <property type="evidence" value="ECO:0007669"/>
    <property type="project" value="InterPro"/>
</dbReference>
<dbReference type="SUPFAM" id="SSF52540">
    <property type="entry name" value="P-loop containing nucleoside triphosphate hydrolases"/>
    <property type="match status" value="1"/>
</dbReference>